<dbReference type="EMBL" id="WTPW01001617">
    <property type="protein sequence ID" value="KAF0425644.1"/>
    <property type="molecule type" value="Genomic_DNA"/>
</dbReference>
<feature type="region of interest" description="Disordered" evidence="1">
    <location>
        <begin position="53"/>
        <end position="72"/>
    </location>
</feature>
<organism evidence="3 4">
    <name type="scientific">Gigaspora margarita</name>
    <dbReference type="NCBI Taxonomy" id="4874"/>
    <lineage>
        <taxon>Eukaryota</taxon>
        <taxon>Fungi</taxon>
        <taxon>Fungi incertae sedis</taxon>
        <taxon>Mucoromycota</taxon>
        <taxon>Glomeromycotina</taxon>
        <taxon>Glomeromycetes</taxon>
        <taxon>Diversisporales</taxon>
        <taxon>Gigasporaceae</taxon>
        <taxon>Gigaspora</taxon>
    </lineage>
</organism>
<feature type="compositionally biased region" description="Acidic residues" evidence="1">
    <location>
        <begin position="53"/>
        <end position="62"/>
    </location>
</feature>
<proteinExistence type="predicted"/>
<feature type="signal peptide" evidence="2">
    <location>
        <begin position="1"/>
        <end position="20"/>
    </location>
</feature>
<gene>
    <name evidence="3" type="ORF">F8M41_006304</name>
</gene>
<evidence type="ECO:0000313" key="4">
    <source>
        <dbReference type="Proteomes" id="UP000439903"/>
    </source>
</evidence>
<feature type="chain" id="PRO_5034348084" evidence="2">
    <location>
        <begin position="21"/>
        <end position="72"/>
    </location>
</feature>
<accession>A0A8H4A5D7</accession>
<evidence type="ECO:0000256" key="2">
    <source>
        <dbReference type="SAM" id="SignalP"/>
    </source>
</evidence>
<keyword evidence="2" id="KW-0732">Signal</keyword>
<name>A0A8H4A5D7_GIGMA</name>
<feature type="compositionally biased region" description="Basic and acidic residues" evidence="1">
    <location>
        <begin position="63"/>
        <end position="72"/>
    </location>
</feature>
<reference evidence="3 4" key="1">
    <citation type="journal article" date="2019" name="Environ. Microbiol.">
        <title>At the nexus of three kingdoms: the genome of the mycorrhizal fungus Gigaspora margarita provides insights into plant, endobacterial and fungal interactions.</title>
        <authorList>
            <person name="Venice F."/>
            <person name="Ghignone S."/>
            <person name="Salvioli di Fossalunga A."/>
            <person name="Amselem J."/>
            <person name="Novero M."/>
            <person name="Xianan X."/>
            <person name="Sedzielewska Toro K."/>
            <person name="Morin E."/>
            <person name="Lipzen A."/>
            <person name="Grigoriev I.V."/>
            <person name="Henrissat B."/>
            <person name="Martin F.M."/>
            <person name="Bonfante P."/>
        </authorList>
    </citation>
    <scope>NUCLEOTIDE SEQUENCE [LARGE SCALE GENOMIC DNA]</scope>
    <source>
        <strain evidence="3 4">BEG34</strain>
    </source>
</reference>
<comment type="caution">
    <text evidence="3">The sequence shown here is derived from an EMBL/GenBank/DDBJ whole genome shotgun (WGS) entry which is preliminary data.</text>
</comment>
<keyword evidence="4" id="KW-1185">Reference proteome</keyword>
<sequence>MTIDPTSLSLLLICVKIFFAFDPKYSSTDPDFLTFVDADIYRDLNAEKSIEEGTDGEFDIDDNLDKQDRAKL</sequence>
<protein>
    <submittedName>
        <fullName evidence="3">Uncharacterized protein</fullName>
    </submittedName>
</protein>
<dbReference type="AlphaFoldDB" id="A0A8H4A5D7"/>
<evidence type="ECO:0000256" key="1">
    <source>
        <dbReference type="SAM" id="MobiDB-lite"/>
    </source>
</evidence>
<evidence type="ECO:0000313" key="3">
    <source>
        <dbReference type="EMBL" id="KAF0425644.1"/>
    </source>
</evidence>
<dbReference type="Proteomes" id="UP000439903">
    <property type="component" value="Unassembled WGS sequence"/>
</dbReference>